<reference evidence="6 7" key="2">
    <citation type="journal article" date="2016" name="ISME J.">
        <title>Characterization of the first cultured representative of Verrucomicrobia subdivision 5 indicates the proposal of a novel phylum.</title>
        <authorList>
            <person name="Spring S."/>
            <person name="Bunk B."/>
            <person name="Sproer C."/>
            <person name="Schumann P."/>
            <person name="Rohde M."/>
            <person name="Tindall B.J."/>
            <person name="Klenk H.P."/>
        </authorList>
    </citation>
    <scope>NUCLEOTIDE SEQUENCE [LARGE SCALE GENOMIC DNA]</scope>
    <source>
        <strain evidence="6 7">L21-Fru-AB</strain>
    </source>
</reference>
<evidence type="ECO:0000256" key="1">
    <source>
        <dbReference type="ARBA" id="ARBA00001561"/>
    </source>
</evidence>
<reference evidence="7" key="1">
    <citation type="submission" date="2015-02" db="EMBL/GenBank/DDBJ databases">
        <title>Description and complete genome sequence of the first cultured representative of the subdivision 5 of the Verrucomicrobia phylum.</title>
        <authorList>
            <person name="Spring S."/>
            <person name="Bunk B."/>
            <person name="Sproer C."/>
            <person name="Klenk H.-P."/>
        </authorList>
    </citation>
    <scope>NUCLEOTIDE SEQUENCE [LARGE SCALE GENOMIC DNA]</scope>
    <source>
        <strain evidence="7">L21-Fru-AB</strain>
    </source>
</reference>
<gene>
    <name evidence="6" type="primary">amiC</name>
    <name evidence="6" type="ORF">L21SP4_02366</name>
</gene>
<comment type="catalytic activity">
    <reaction evidence="1">
        <text>Hydrolyzes the link between N-acetylmuramoyl residues and L-amino acid residues in certain cell-wall glycopeptides.</text>
        <dbReference type="EC" id="3.5.1.28"/>
    </reaction>
</comment>
<protein>
    <recommendedName>
        <fullName evidence="2">N-acetylmuramoyl-L-alanine amidase</fullName>
        <ecNumber evidence="2">3.5.1.28</ecNumber>
    </recommendedName>
</protein>
<dbReference type="AlphaFoldDB" id="A0A0G3EJH2"/>
<dbReference type="GO" id="GO:0009253">
    <property type="term" value="P:peptidoglycan catabolic process"/>
    <property type="evidence" value="ECO:0007669"/>
    <property type="project" value="InterPro"/>
</dbReference>
<dbReference type="STRING" id="1307763.L21SP4_02366"/>
<dbReference type="SUPFAM" id="SSF53187">
    <property type="entry name" value="Zn-dependent exopeptidases"/>
    <property type="match status" value="1"/>
</dbReference>
<feature type="signal peptide" evidence="4">
    <location>
        <begin position="1"/>
        <end position="22"/>
    </location>
</feature>
<dbReference type="Pfam" id="PF01520">
    <property type="entry name" value="Amidase_3"/>
    <property type="match status" value="1"/>
</dbReference>
<evidence type="ECO:0000313" key="7">
    <source>
        <dbReference type="Proteomes" id="UP000035268"/>
    </source>
</evidence>
<evidence type="ECO:0000256" key="4">
    <source>
        <dbReference type="SAM" id="SignalP"/>
    </source>
</evidence>
<keyword evidence="7" id="KW-1185">Reference proteome</keyword>
<organism evidence="6 7">
    <name type="scientific">Kiritimatiella glycovorans</name>
    <dbReference type="NCBI Taxonomy" id="1307763"/>
    <lineage>
        <taxon>Bacteria</taxon>
        <taxon>Pseudomonadati</taxon>
        <taxon>Kiritimatiellota</taxon>
        <taxon>Kiritimatiellia</taxon>
        <taxon>Kiritimatiellales</taxon>
        <taxon>Kiritimatiellaceae</taxon>
        <taxon>Kiritimatiella</taxon>
    </lineage>
</organism>
<evidence type="ECO:0000259" key="5">
    <source>
        <dbReference type="SMART" id="SM00646"/>
    </source>
</evidence>
<evidence type="ECO:0000313" key="6">
    <source>
        <dbReference type="EMBL" id="AKJ65592.1"/>
    </source>
</evidence>
<sequence precursor="true">MRSYALNIAFGLLAMLAGGADASAGSSLHTVNRGGVDYVPLPGIGSLYTMQQGARGEEIILRNQWRRIAVETDSRRARLDGLSVWLHRPVRSVRGSWAVSREDFQTIIDPVMRPDRHLQGRRCRTVVLDPGHGGKDKGAVGRRNVWEKLVVMDVARRAERHLRREGLRVVKTRNDDTYVSLSDRVETARQCDADLFVSIHMNAAHDKSVTGTETYVLTAGGESSTGSYGHFGGTHGGNRYDAPSAILGFQLHRSLVERIRRPDRGLKRARFAILRDAPCPAALVEGAFVSNATEEDLMIDASFREAMARGIADGILRYAGLVRRAGK</sequence>
<dbReference type="PATRIC" id="fig|1609981.3.peg.2465"/>
<accession>A0A0G3EJH2</accession>
<dbReference type="OrthoDB" id="9806267at2"/>
<dbReference type="RefSeq" id="WP_052882801.1">
    <property type="nucleotide sequence ID" value="NZ_CP010904.1"/>
</dbReference>
<dbReference type="GO" id="GO:0030288">
    <property type="term" value="C:outer membrane-bounded periplasmic space"/>
    <property type="evidence" value="ECO:0007669"/>
    <property type="project" value="TreeGrafter"/>
</dbReference>
<dbReference type="PANTHER" id="PTHR30404:SF0">
    <property type="entry name" value="N-ACETYLMURAMOYL-L-ALANINE AMIDASE AMIC"/>
    <property type="match status" value="1"/>
</dbReference>
<dbReference type="EMBL" id="CP010904">
    <property type="protein sequence ID" value="AKJ65592.1"/>
    <property type="molecule type" value="Genomic_DNA"/>
</dbReference>
<dbReference type="InterPro" id="IPR050695">
    <property type="entry name" value="N-acetylmuramoyl_amidase_3"/>
</dbReference>
<evidence type="ECO:0000256" key="3">
    <source>
        <dbReference type="ARBA" id="ARBA00022801"/>
    </source>
</evidence>
<feature type="chain" id="PRO_5005184039" description="N-acetylmuramoyl-L-alanine amidase" evidence="4">
    <location>
        <begin position="23"/>
        <end position="327"/>
    </location>
</feature>
<proteinExistence type="predicted"/>
<dbReference type="KEGG" id="vbl:L21SP4_02366"/>
<dbReference type="Proteomes" id="UP000035268">
    <property type="component" value="Chromosome"/>
</dbReference>
<name>A0A0G3EJH2_9BACT</name>
<dbReference type="SMART" id="SM00646">
    <property type="entry name" value="Ami_3"/>
    <property type="match status" value="1"/>
</dbReference>
<dbReference type="PANTHER" id="PTHR30404">
    <property type="entry name" value="N-ACETYLMURAMOYL-L-ALANINE AMIDASE"/>
    <property type="match status" value="1"/>
</dbReference>
<feature type="domain" description="MurNAc-LAA" evidence="5">
    <location>
        <begin position="185"/>
        <end position="316"/>
    </location>
</feature>
<dbReference type="Gene3D" id="3.40.630.40">
    <property type="entry name" value="Zn-dependent exopeptidases"/>
    <property type="match status" value="1"/>
</dbReference>
<dbReference type="GO" id="GO:0008745">
    <property type="term" value="F:N-acetylmuramoyl-L-alanine amidase activity"/>
    <property type="evidence" value="ECO:0007669"/>
    <property type="project" value="UniProtKB-EC"/>
</dbReference>
<dbReference type="InterPro" id="IPR002508">
    <property type="entry name" value="MurNAc-LAA_cat"/>
</dbReference>
<keyword evidence="4" id="KW-0732">Signal</keyword>
<dbReference type="EC" id="3.5.1.28" evidence="2"/>
<dbReference type="CDD" id="cd02696">
    <property type="entry name" value="MurNAc-LAA"/>
    <property type="match status" value="1"/>
</dbReference>
<evidence type="ECO:0000256" key="2">
    <source>
        <dbReference type="ARBA" id="ARBA00011901"/>
    </source>
</evidence>
<keyword evidence="3 6" id="KW-0378">Hydrolase</keyword>